<dbReference type="Pfam" id="PF22939">
    <property type="entry name" value="WHD_GPIID"/>
    <property type="match status" value="1"/>
</dbReference>
<dbReference type="EMBL" id="JAUJFL010000004">
    <property type="protein sequence ID" value="KAK2605587.1"/>
    <property type="molecule type" value="Genomic_DNA"/>
</dbReference>
<keyword evidence="1" id="KW-0677">Repeat</keyword>
<dbReference type="Pfam" id="PF24809">
    <property type="entry name" value="DUF7708"/>
    <property type="match status" value="1"/>
</dbReference>
<dbReference type="InterPro" id="IPR007111">
    <property type="entry name" value="NACHT_NTPase"/>
</dbReference>
<protein>
    <recommendedName>
        <fullName evidence="2">NACHT domain-containing protein</fullName>
    </recommendedName>
</protein>
<dbReference type="InterPro" id="IPR054471">
    <property type="entry name" value="GPIID_WHD"/>
</dbReference>
<name>A0AAD9W4F6_PHOAM</name>
<comment type="caution">
    <text evidence="3">The sequence shown here is derived from an EMBL/GenBank/DDBJ whole genome shotgun (WGS) entry which is preliminary data.</text>
</comment>
<organism evidence="3 4">
    <name type="scientific">Phomopsis amygdali</name>
    <name type="common">Fusicoccum amygdali</name>
    <dbReference type="NCBI Taxonomy" id="1214568"/>
    <lineage>
        <taxon>Eukaryota</taxon>
        <taxon>Fungi</taxon>
        <taxon>Dikarya</taxon>
        <taxon>Ascomycota</taxon>
        <taxon>Pezizomycotina</taxon>
        <taxon>Sordariomycetes</taxon>
        <taxon>Sordariomycetidae</taxon>
        <taxon>Diaporthales</taxon>
        <taxon>Diaporthaceae</taxon>
        <taxon>Diaporthe</taxon>
    </lineage>
</organism>
<evidence type="ECO:0000259" key="2">
    <source>
        <dbReference type="PROSITE" id="PS50837"/>
    </source>
</evidence>
<accession>A0AAD9W4F6</accession>
<dbReference type="InterPro" id="IPR036770">
    <property type="entry name" value="Ankyrin_rpt-contain_sf"/>
</dbReference>
<dbReference type="PANTHER" id="PTHR10039:SF14">
    <property type="entry name" value="NACHT DOMAIN-CONTAINING PROTEIN"/>
    <property type="match status" value="1"/>
</dbReference>
<gene>
    <name evidence="3" type="ORF">N8I77_008413</name>
</gene>
<feature type="domain" description="NACHT" evidence="2">
    <location>
        <begin position="216"/>
        <end position="354"/>
    </location>
</feature>
<dbReference type="SUPFAM" id="SSF48403">
    <property type="entry name" value="Ankyrin repeat"/>
    <property type="match status" value="1"/>
</dbReference>
<dbReference type="Proteomes" id="UP001265746">
    <property type="component" value="Unassembled WGS sequence"/>
</dbReference>
<dbReference type="PANTHER" id="PTHR10039">
    <property type="entry name" value="AMELOGENIN"/>
    <property type="match status" value="1"/>
</dbReference>
<dbReference type="Gene3D" id="1.25.40.20">
    <property type="entry name" value="Ankyrin repeat-containing domain"/>
    <property type="match status" value="1"/>
</dbReference>
<dbReference type="SUPFAM" id="SSF52540">
    <property type="entry name" value="P-loop containing nucleoside triphosphate hydrolases"/>
    <property type="match status" value="1"/>
</dbReference>
<keyword evidence="4" id="KW-1185">Reference proteome</keyword>
<reference evidence="3" key="1">
    <citation type="submission" date="2023-06" db="EMBL/GenBank/DDBJ databases">
        <authorList>
            <person name="Noh H."/>
        </authorList>
    </citation>
    <scope>NUCLEOTIDE SEQUENCE</scope>
    <source>
        <strain evidence="3">DUCC20226</strain>
    </source>
</reference>
<sequence length="1133" mass="128701">MSYINTAWLDNEFKAVRDDFVKNVKNPGKHDFTKFATIEDVWDATEEIQKKQSQTKTLRGLHRVRPFLEALNQFSSTIEVFVQAKPDILALIWGPVKFLLQVSSSISSVFEKVIKVLNEVGNTLPVFNDYASLFKENQTVKHVLHLFYAEILEFYKILVNFMNDRRFATALAQFNPPKYHTKLAEILQRSSIESGCWLDTNENYSRWARTKDPQCRCLWLQGIPGSGKTFLTANTIRRMQQHSSGQVVFLFLTNDDQSQGRILEVFTSILFQAARNDEALKSTLLEEIKSDRSNLSSNIAIRKITLDLLSSSGSISIIIDGLDEIEEYLRKPLLEALLELSESSHNIKLLLSSRAERDIAKALRDRAVSIRVDFHNHEDIKRFIDLEGKSWIDDLKDFEAEEAMFTAAQEGLVHVHRKSAGMFLYTKLILQLLMVQGTAADIQAELESLPDGLDQAYDRILTRINTQLLPTQRVLARKVLGWISCALRPVRKEELLQILVVEPGETEFRKGRRFNTDIGSACGPIIEIVDDIVRFVHFSAKEYITDKRTGFLDMEKAALDAAVTCSSYLCHNSLDVLFDARSSSVGAIQQRILDKDFVFFDYAANMWLQHVSVIKTGLSLAESGLNEILSKLFKARDGNSAEKLNPPGLMLERFNLFRDVGDLQKMLAYSYKIQGQLKYGQFVEDVTVSGSMAFRLFLALQSFRTHIEDLYCGSSTHLDGCYCPEPLRTYGPPAFFCEKPFCYMYKRGYPTRLSRDRHMVTHQRDYKCPHPDCFHFEQGFHTQAALNSHQKAVHQQDGMRPHHTNTGTLSSTVLADLCDDDLALVLKDAIIHSTLDTIRDLLGLRPGLTEVMKVDSLNSKQLSVTRPFDYCLCLAAWKSNTEVLSFLVDQSTSGCSQDQRLLQALATAIETKNRSNIKYLLSFSPSLTQEPYLPRHFEKAILDKQRSNPPGTGSFYIATDIVSRALSLWDPDLMEFLITECDFVIPRVPRARGGLFSRPAIKGLNLEEVRGRFEQMRKYVTDPRAFYDGICRAVTSWSPSALRICLENGGSPDAELDRLGAADNNILVHANSYYDRVAKEMVRLLLEHGANPVIKATETFEYHNGISWYDFVQKARSGEDLDMIIPKKGRKKV</sequence>
<dbReference type="Gene3D" id="3.40.50.300">
    <property type="entry name" value="P-loop containing nucleotide triphosphate hydrolases"/>
    <property type="match status" value="1"/>
</dbReference>
<dbReference type="InterPro" id="IPR056125">
    <property type="entry name" value="DUF7708"/>
</dbReference>
<dbReference type="AlphaFoldDB" id="A0AAD9W4F6"/>
<evidence type="ECO:0000313" key="4">
    <source>
        <dbReference type="Proteomes" id="UP001265746"/>
    </source>
</evidence>
<evidence type="ECO:0000313" key="3">
    <source>
        <dbReference type="EMBL" id="KAK2605587.1"/>
    </source>
</evidence>
<proteinExistence type="predicted"/>
<dbReference type="Pfam" id="PF24883">
    <property type="entry name" value="NPHP3_N"/>
    <property type="match status" value="1"/>
</dbReference>
<dbReference type="PROSITE" id="PS50837">
    <property type="entry name" value="NACHT"/>
    <property type="match status" value="1"/>
</dbReference>
<evidence type="ECO:0000256" key="1">
    <source>
        <dbReference type="ARBA" id="ARBA00022737"/>
    </source>
</evidence>
<dbReference type="InterPro" id="IPR027417">
    <property type="entry name" value="P-loop_NTPase"/>
</dbReference>
<dbReference type="InterPro" id="IPR056884">
    <property type="entry name" value="NPHP3-like_N"/>
</dbReference>